<evidence type="ECO:0000313" key="2">
    <source>
        <dbReference type="Proteomes" id="UP000269945"/>
    </source>
</evidence>
<protein>
    <submittedName>
        <fullName evidence="1">Uncharacterized protein</fullName>
    </submittedName>
</protein>
<keyword evidence="2" id="KW-1185">Reference proteome</keyword>
<dbReference type="EMBL" id="CYRY02036852">
    <property type="protein sequence ID" value="VCX19853.1"/>
    <property type="molecule type" value="Genomic_DNA"/>
</dbReference>
<accession>A0A9X9Q539</accession>
<evidence type="ECO:0000313" key="1">
    <source>
        <dbReference type="EMBL" id="VCX19853.1"/>
    </source>
</evidence>
<gene>
    <name evidence="1" type="ORF">BN2614_LOCUS5</name>
</gene>
<organism evidence="1 2">
    <name type="scientific">Gulo gulo</name>
    <name type="common">Wolverine</name>
    <name type="synonym">Gluton</name>
    <dbReference type="NCBI Taxonomy" id="48420"/>
    <lineage>
        <taxon>Eukaryota</taxon>
        <taxon>Metazoa</taxon>
        <taxon>Chordata</taxon>
        <taxon>Craniata</taxon>
        <taxon>Vertebrata</taxon>
        <taxon>Euteleostomi</taxon>
        <taxon>Mammalia</taxon>
        <taxon>Eutheria</taxon>
        <taxon>Laurasiatheria</taxon>
        <taxon>Carnivora</taxon>
        <taxon>Caniformia</taxon>
        <taxon>Musteloidea</taxon>
        <taxon>Mustelidae</taxon>
        <taxon>Guloninae</taxon>
        <taxon>Gulo</taxon>
    </lineage>
</organism>
<dbReference type="Proteomes" id="UP000269945">
    <property type="component" value="Unassembled WGS sequence"/>
</dbReference>
<proteinExistence type="predicted"/>
<sequence length="210" mass="22020">ALGRAVLILCFQRRHSCGSGDPSSYKRKPAHLTAFQYSWDCIGNVGVGASFAAGGGAALRSPIPELWFLPPRSLWGTLGEPIPGTQGGGTELGPFGGGRSLGLGGELGPGTPSLEAGVGGSLGGIAPIFPPLSASVPFGQLSVQVCLLSTMPLPVALQTRLAKRGILKHLEPEPEEEIIAEDYDDDPVDYEATRLEGLPPSWYKVFDPSW</sequence>
<comment type="caution">
    <text evidence="1">The sequence shown here is derived from an EMBL/GenBank/DDBJ whole genome shotgun (WGS) entry which is preliminary data.</text>
</comment>
<dbReference type="AlphaFoldDB" id="A0A9X9Q539"/>
<feature type="non-terminal residue" evidence="1">
    <location>
        <position position="1"/>
    </location>
</feature>
<name>A0A9X9Q539_GULGU</name>
<reference evidence="1 2" key="1">
    <citation type="submission" date="2018-10" db="EMBL/GenBank/DDBJ databases">
        <authorList>
            <person name="Ekblom R."/>
            <person name="Jareborg N."/>
        </authorList>
    </citation>
    <scope>NUCLEOTIDE SEQUENCE [LARGE SCALE GENOMIC DNA]</scope>
    <source>
        <tissue evidence="1">Muscle</tissue>
    </source>
</reference>